<organism evidence="1 2">
    <name type="scientific">Vibrio parahaemolyticus</name>
    <dbReference type="NCBI Taxonomy" id="670"/>
    <lineage>
        <taxon>Bacteria</taxon>
        <taxon>Pseudomonadati</taxon>
        <taxon>Pseudomonadota</taxon>
        <taxon>Gammaproteobacteria</taxon>
        <taxon>Vibrionales</taxon>
        <taxon>Vibrionaceae</taxon>
        <taxon>Vibrio</taxon>
    </lineage>
</organism>
<reference evidence="1" key="1">
    <citation type="submission" date="2020-09" db="EMBL/GenBank/DDBJ databases">
        <title>Genome sequence of Vibrio parahaemolyticus isolates.</title>
        <authorList>
            <person name="Hammerl J.A."/>
            <person name="Strauch E."/>
        </authorList>
    </citation>
    <scope>NUCLEOTIDE SEQUENCE</scope>
    <source>
        <strain evidence="1">17-VB00146</strain>
    </source>
</reference>
<dbReference type="EMBL" id="JACVHL010000002">
    <property type="protein sequence ID" value="MCC3803915.1"/>
    <property type="molecule type" value="Genomic_DNA"/>
</dbReference>
<dbReference type="AlphaFoldDB" id="A0A9Q3UA10"/>
<name>A0A9Q3UA10_VIBPH</name>
<evidence type="ECO:0000313" key="2">
    <source>
        <dbReference type="Proteomes" id="UP000726777"/>
    </source>
</evidence>
<protein>
    <submittedName>
        <fullName evidence="1">Uncharacterized protein</fullName>
    </submittedName>
</protein>
<proteinExistence type="predicted"/>
<gene>
    <name evidence="1" type="ORF">IB292_02580</name>
</gene>
<accession>A0A9Q3UA10</accession>
<sequence>MTTLTKATIHQVSTQVENYLGWINRESINTSNCDVFNKVFDEDIDWMQKEGNAKPLIDVLSNRGQVYVTGSNGMTGTDFSGNPQWHVHVGFGSFELLFSWITDNDNGRETCAEQTVVIYDHDGLNEEQRCEIECIFGVKCDEICDLIMKGKLKESPETPEFSSELFLEAEKFYLYFSKESAAQQAASTTLLGEQHV</sequence>
<dbReference type="Proteomes" id="UP000726777">
    <property type="component" value="Unassembled WGS sequence"/>
</dbReference>
<dbReference type="RefSeq" id="WP_228085589.1">
    <property type="nucleotide sequence ID" value="NZ_JACVHL010000002.1"/>
</dbReference>
<comment type="caution">
    <text evidence="1">The sequence shown here is derived from an EMBL/GenBank/DDBJ whole genome shotgun (WGS) entry which is preliminary data.</text>
</comment>
<evidence type="ECO:0000313" key="1">
    <source>
        <dbReference type="EMBL" id="MCC3803915.1"/>
    </source>
</evidence>